<dbReference type="Gene3D" id="3.90.980.10">
    <property type="entry name" value="DNA primase, catalytic core, N-terminal domain"/>
    <property type="match status" value="1"/>
</dbReference>
<comment type="subunit">
    <text evidence="12">Monomer. Interacts with DnaB.</text>
</comment>
<dbReference type="GO" id="GO:0000428">
    <property type="term" value="C:DNA-directed RNA polymerase complex"/>
    <property type="evidence" value="ECO:0007669"/>
    <property type="project" value="UniProtKB-KW"/>
</dbReference>
<evidence type="ECO:0000256" key="10">
    <source>
        <dbReference type="ARBA" id="ARBA00023125"/>
    </source>
</evidence>
<dbReference type="Pfam" id="PF13155">
    <property type="entry name" value="Toprim_2"/>
    <property type="match status" value="1"/>
</dbReference>
<dbReference type="InterPro" id="IPR006295">
    <property type="entry name" value="DNA_primase_DnaG"/>
</dbReference>
<comment type="function">
    <text evidence="12 13">RNA polymerase that catalyzes the synthesis of short RNA molecules used as primers for DNA polymerase during DNA replication.</text>
</comment>
<feature type="zinc finger region" description="CHC2-type" evidence="12 14">
    <location>
        <begin position="40"/>
        <end position="64"/>
    </location>
</feature>
<comment type="similarity">
    <text evidence="12 13">Belongs to the DnaG primase family.</text>
</comment>
<dbReference type="Gene3D" id="3.90.580.10">
    <property type="entry name" value="Zinc finger, CHC2-type domain"/>
    <property type="match status" value="1"/>
</dbReference>
<evidence type="ECO:0000256" key="4">
    <source>
        <dbReference type="ARBA" id="ARBA00022695"/>
    </source>
</evidence>
<dbReference type="InterPro" id="IPR037068">
    <property type="entry name" value="DNA_primase_core_N_sf"/>
</dbReference>
<name>A0A1S1V7N7_9FIRM</name>
<dbReference type="FunFam" id="3.40.1360.10:FF:000002">
    <property type="entry name" value="DNA primase"/>
    <property type="match status" value="1"/>
</dbReference>
<feature type="domain" description="Toprim" evidence="15">
    <location>
        <begin position="257"/>
        <end position="338"/>
    </location>
</feature>
<evidence type="ECO:0000256" key="6">
    <source>
        <dbReference type="ARBA" id="ARBA00022723"/>
    </source>
</evidence>
<keyword evidence="8 12" id="KW-0862">Zinc</keyword>
<comment type="domain">
    <text evidence="12">Contains an N-terminal zinc-binding domain, a central core domain that contains the primase activity, and a C-terminal DnaB-binding domain.</text>
</comment>
<dbReference type="CDD" id="cd03364">
    <property type="entry name" value="TOPRIM_DnaG_primases"/>
    <property type="match status" value="1"/>
</dbReference>
<keyword evidence="9" id="KW-0460">Magnesium</keyword>
<organism evidence="16 17">
    <name type="scientific">Andreesenia angusta</name>
    <dbReference type="NCBI Taxonomy" id="39480"/>
    <lineage>
        <taxon>Bacteria</taxon>
        <taxon>Bacillati</taxon>
        <taxon>Bacillota</taxon>
        <taxon>Tissierellia</taxon>
        <taxon>Tissierellales</taxon>
        <taxon>Gottschalkiaceae</taxon>
        <taxon>Andreesenia</taxon>
    </lineage>
</organism>
<keyword evidence="11 12" id="KW-0804">Transcription</keyword>
<dbReference type="AlphaFoldDB" id="A0A1S1V7N7"/>
<dbReference type="GO" id="GO:0005737">
    <property type="term" value="C:cytoplasm"/>
    <property type="evidence" value="ECO:0007669"/>
    <property type="project" value="TreeGrafter"/>
</dbReference>
<gene>
    <name evidence="12 16" type="primary">dnaG</name>
    <name evidence="16" type="ORF">EUAN_11370</name>
</gene>
<dbReference type="Gene3D" id="3.40.1360.10">
    <property type="match status" value="1"/>
</dbReference>
<comment type="cofactor">
    <cofactor evidence="12 13 14">
        <name>Zn(2+)</name>
        <dbReference type="ChEBI" id="CHEBI:29105"/>
    </cofactor>
    <text evidence="12 13 14">Binds 1 zinc ion per monomer.</text>
</comment>
<dbReference type="HAMAP" id="MF_00974">
    <property type="entry name" value="DNA_primase_DnaG"/>
    <property type="match status" value="1"/>
</dbReference>
<evidence type="ECO:0000256" key="14">
    <source>
        <dbReference type="PIRSR" id="PIRSR002811-1"/>
    </source>
</evidence>
<evidence type="ECO:0000256" key="8">
    <source>
        <dbReference type="ARBA" id="ARBA00022833"/>
    </source>
</evidence>
<accession>A0A1S1V7N7</accession>
<protein>
    <recommendedName>
        <fullName evidence="12 13">DNA primase</fullName>
        <ecNumber evidence="12">2.7.7.101</ecNumber>
    </recommendedName>
</protein>
<dbReference type="InterPro" id="IPR030846">
    <property type="entry name" value="DnaG_bac"/>
</dbReference>
<proteinExistence type="inferred from homology"/>
<dbReference type="EC" id="2.7.7.101" evidence="12"/>
<dbReference type="NCBIfam" id="TIGR01391">
    <property type="entry name" value="dnaG"/>
    <property type="match status" value="1"/>
</dbReference>
<dbReference type="InterPro" id="IPR034151">
    <property type="entry name" value="TOPRIM_DnaG_bac"/>
</dbReference>
<evidence type="ECO:0000256" key="3">
    <source>
        <dbReference type="ARBA" id="ARBA00022679"/>
    </source>
</evidence>
<evidence type="ECO:0000256" key="9">
    <source>
        <dbReference type="ARBA" id="ARBA00022842"/>
    </source>
</evidence>
<comment type="caution">
    <text evidence="16">The sequence shown here is derived from an EMBL/GenBank/DDBJ whole genome shotgun (WGS) entry which is preliminary data.</text>
</comment>
<dbReference type="PANTHER" id="PTHR30313">
    <property type="entry name" value="DNA PRIMASE"/>
    <property type="match status" value="1"/>
</dbReference>
<dbReference type="SMART" id="SM00493">
    <property type="entry name" value="TOPRIM"/>
    <property type="match status" value="1"/>
</dbReference>
<comment type="catalytic activity">
    <reaction evidence="12">
        <text>ssDNA + n NTP = ssDNA/pppN(pN)n-1 hybrid + (n-1) diphosphate.</text>
        <dbReference type="EC" id="2.7.7.101"/>
    </reaction>
</comment>
<dbReference type="InterPro" id="IPR050219">
    <property type="entry name" value="DnaG_primase"/>
</dbReference>
<keyword evidence="6 12" id="KW-0479">Metal-binding</keyword>
<keyword evidence="7 12" id="KW-0863">Zinc-finger</keyword>
<dbReference type="InterPro" id="IPR013264">
    <property type="entry name" value="DNAG_N"/>
</dbReference>
<dbReference type="PROSITE" id="PS50880">
    <property type="entry name" value="TOPRIM"/>
    <property type="match status" value="1"/>
</dbReference>
<dbReference type="STRING" id="39480.EUAN_11370"/>
<evidence type="ECO:0000256" key="5">
    <source>
        <dbReference type="ARBA" id="ARBA00022705"/>
    </source>
</evidence>
<dbReference type="FunFam" id="3.90.580.10:FF:000001">
    <property type="entry name" value="DNA primase"/>
    <property type="match status" value="1"/>
</dbReference>
<dbReference type="SUPFAM" id="SSF56731">
    <property type="entry name" value="DNA primase core"/>
    <property type="match status" value="1"/>
</dbReference>
<dbReference type="OrthoDB" id="9803773at2"/>
<dbReference type="InterPro" id="IPR006171">
    <property type="entry name" value="TOPRIM_dom"/>
</dbReference>
<evidence type="ECO:0000259" key="15">
    <source>
        <dbReference type="PROSITE" id="PS50880"/>
    </source>
</evidence>
<reference evidence="16 17" key="1">
    <citation type="submission" date="2016-09" db="EMBL/GenBank/DDBJ databases">
        <title>Genome sequence of Eubacterium angustum.</title>
        <authorList>
            <person name="Poehlein A."/>
            <person name="Daniel R."/>
        </authorList>
    </citation>
    <scope>NUCLEOTIDE SEQUENCE [LARGE SCALE GENOMIC DNA]</scope>
    <source>
        <strain evidence="16 17">DSM 1989</strain>
    </source>
</reference>
<keyword evidence="17" id="KW-1185">Reference proteome</keyword>
<evidence type="ECO:0000313" key="16">
    <source>
        <dbReference type="EMBL" id="OHW62572.1"/>
    </source>
</evidence>
<keyword evidence="3 12" id="KW-0808">Transferase</keyword>
<dbReference type="Proteomes" id="UP000180254">
    <property type="component" value="Unassembled WGS sequence"/>
</dbReference>
<evidence type="ECO:0000256" key="1">
    <source>
        <dbReference type="ARBA" id="ARBA00022478"/>
    </source>
</evidence>
<dbReference type="PIRSF" id="PIRSF002811">
    <property type="entry name" value="DnaG"/>
    <property type="match status" value="1"/>
</dbReference>
<dbReference type="Pfam" id="PF01807">
    <property type="entry name" value="Zn_ribbon_DnaG"/>
    <property type="match status" value="1"/>
</dbReference>
<evidence type="ECO:0000256" key="12">
    <source>
        <dbReference type="HAMAP-Rule" id="MF_00974"/>
    </source>
</evidence>
<dbReference type="Pfam" id="PF08275">
    <property type="entry name" value="DNAG_N"/>
    <property type="match status" value="1"/>
</dbReference>
<dbReference type="InterPro" id="IPR002694">
    <property type="entry name" value="Znf_CHC2"/>
</dbReference>
<evidence type="ECO:0000313" key="17">
    <source>
        <dbReference type="Proteomes" id="UP000180254"/>
    </source>
</evidence>
<evidence type="ECO:0000256" key="2">
    <source>
        <dbReference type="ARBA" id="ARBA00022515"/>
    </source>
</evidence>
<dbReference type="PANTHER" id="PTHR30313:SF2">
    <property type="entry name" value="DNA PRIMASE"/>
    <property type="match status" value="1"/>
</dbReference>
<dbReference type="GO" id="GO:0008270">
    <property type="term" value="F:zinc ion binding"/>
    <property type="evidence" value="ECO:0007669"/>
    <property type="project" value="UniProtKB-UniRule"/>
</dbReference>
<evidence type="ECO:0000256" key="13">
    <source>
        <dbReference type="PIRNR" id="PIRNR002811"/>
    </source>
</evidence>
<dbReference type="InterPro" id="IPR036977">
    <property type="entry name" value="DNA_primase_Znf_CHC2"/>
</dbReference>
<dbReference type="GO" id="GO:0003899">
    <property type="term" value="F:DNA-directed RNA polymerase activity"/>
    <property type="evidence" value="ECO:0007669"/>
    <property type="project" value="UniProtKB-UniRule"/>
</dbReference>
<keyword evidence="1 12" id="KW-0240">DNA-directed RNA polymerase</keyword>
<dbReference type="GO" id="GO:0006269">
    <property type="term" value="P:DNA replication, synthesis of primer"/>
    <property type="evidence" value="ECO:0007669"/>
    <property type="project" value="UniProtKB-UniRule"/>
</dbReference>
<keyword evidence="5 12" id="KW-0235">DNA replication</keyword>
<keyword evidence="10 12" id="KW-0238">DNA-binding</keyword>
<dbReference type="RefSeq" id="WP_071062552.1">
    <property type="nucleotide sequence ID" value="NZ_MKIE01000003.1"/>
</dbReference>
<sequence>MPYSYDEDTIREVRERNDIVDIISQYVELKRAGSNYKGLCPFHNEKTPSMVVSPDKQMFHCFGCGEGGDVISFLSKYKSMDFQDVIVELAERANVELKQKTDEDIEREKKLKLLYDINREAAIYFYKVLRSSPEAENYFLERGINSDTIKRFGLGYSRGSWSLLLQYLKQKGYSELDIEEAGLAIRHREKQSYYDRFRSRVMFPIWDISSRVIGFGGRLIEPAENQPKYLNSPDTPVFLKGRNLYGLNIIKESIRGGRILLVEGYMDVISLYQSGIKNATASLGTALTRDQIRLIKRYTGDIAIAYDSDEAGIKATKKAIEIIRSEKLTPRVVEMDEGLDPDDYVKKYGSEKFRLKMENAIHYIDFIINLNKKKYDLSLIEDKLKFIADIAYWLKMIESPVELELYLVKVASEVGVPVDTVRGELRLKKGAFERSRLEINPVKAGSTKRDGSIDSSVQTEMELLSLVLNSKTDLGKLNLNISAEDFKDNLNRAIAIELLRLEPEAQLDNGFKREDIEARTVEIKSLELFLEDNQREKALNDYARKLKIQSLKRKKRHIMDKIKEIESGSSDKSISKEDFNSLCRELTEIDRDIKLL</sequence>
<evidence type="ECO:0000256" key="11">
    <source>
        <dbReference type="ARBA" id="ARBA00023163"/>
    </source>
</evidence>
<dbReference type="SUPFAM" id="SSF57783">
    <property type="entry name" value="Zinc beta-ribbon"/>
    <property type="match status" value="1"/>
</dbReference>
<dbReference type="EMBL" id="MKIE01000003">
    <property type="protein sequence ID" value="OHW62572.1"/>
    <property type="molecule type" value="Genomic_DNA"/>
</dbReference>
<dbReference type="SMART" id="SM00400">
    <property type="entry name" value="ZnF_CHCC"/>
    <property type="match status" value="1"/>
</dbReference>
<dbReference type="GO" id="GO:1990077">
    <property type="term" value="C:primosome complex"/>
    <property type="evidence" value="ECO:0007669"/>
    <property type="project" value="UniProtKB-KW"/>
</dbReference>
<dbReference type="GO" id="GO:0003677">
    <property type="term" value="F:DNA binding"/>
    <property type="evidence" value="ECO:0007669"/>
    <property type="project" value="UniProtKB-KW"/>
</dbReference>
<dbReference type="InterPro" id="IPR019475">
    <property type="entry name" value="DNA_primase_DnaB-bd"/>
</dbReference>
<keyword evidence="2 12" id="KW-0639">Primosome</keyword>
<dbReference type="Pfam" id="PF10410">
    <property type="entry name" value="DnaB_bind"/>
    <property type="match status" value="1"/>
</dbReference>
<evidence type="ECO:0000256" key="7">
    <source>
        <dbReference type="ARBA" id="ARBA00022771"/>
    </source>
</evidence>
<keyword evidence="4 12" id="KW-0548">Nucleotidyltransferase</keyword>